<reference evidence="3" key="1">
    <citation type="journal article" date="2014" name="Front. Microbiol.">
        <title>High frequency of phylogenetically diverse reductive dehalogenase-homologous genes in deep subseafloor sedimentary metagenomes.</title>
        <authorList>
            <person name="Kawai M."/>
            <person name="Futagami T."/>
            <person name="Toyoda A."/>
            <person name="Takaki Y."/>
            <person name="Nishi S."/>
            <person name="Hori S."/>
            <person name="Arai W."/>
            <person name="Tsubouchi T."/>
            <person name="Morono Y."/>
            <person name="Uchiyama I."/>
            <person name="Ito T."/>
            <person name="Fujiyama A."/>
            <person name="Inagaki F."/>
            <person name="Takami H."/>
        </authorList>
    </citation>
    <scope>NUCLEOTIDE SEQUENCE</scope>
    <source>
        <strain evidence="3">Expedition CK06-06</strain>
    </source>
</reference>
<name>X0VB60_9ZZZZ</name>
<feature type="domain" description="J" evidence="2">
    <location>
        <begin position="11"/>
        <end position="77"/>
    </location>
</feature>
<dbReference type="Gene3D" id="1.10.287.110">
    <property type="entry name" value="DnaJ domain"/>
    <property type="match status" value="1"/>
</dbReference>
<feature type="non-terminal residue" evidence="3">
    <location>
        <position position="1"/>
    </location>
</feature>
<dbReference type="SUPFAM" id="SSF46565">
    <property type="entry name" value="Chaperone J-domain"/>
    <property type="match status" value="1"/>
</dbReference>
<gene>
    <name evidence="3" type="ORF">S01H1_59766</name>
</gene>
<dbReference type="Pfam" id="PF01556">
    <property type="entry name" value="DnaJ_C"/>
    <property type="match status" value="1"/>
</dbReference>
<dbReference type="InterPro" id="IPR008971">
    <property type="entry name" value="HSP40/DnaJ_pept-bd"/>
</dbReference>
<feature type="non-terminal residue" evidence="3">
    <location>
        <position position="255"/>
    </location>
</feature>
<dbReference type="PRINTS" id="PR00625">
    <property type="entry name" value="JDOMAIN"/>
</dbReference>
<dbReference type="PROSITE" id="PS50076">
    <property type="entry name" value="DNAJ_2"/>
    <property type="match status" value="1"/>
</dbReference>
<dbReference type="GO" id="GO:0005737">
    <property type="term" value="C:cytoplasm"/>
    <property type="evidence" value="ECO:0007669"/>
    <property type="project" value="TreeGrafter"/>
</dbReference>
<accession>X0VB60</accession>
<dbReference type="InterPro" id="IPR018253">
    <property type="entry name" value="DnaJ_domain_CS"/>
</dbReference>
<comment type="caution">
    <text evidence="3">The sequence shown here is derived from an EMBL/GenBank/DDBJ whole genome shotgun (WGS) entry which is preliminary data.</text>
</comment>
<dbReference type="InterPro" id="IPR001623">
    <property type="entry name" value="DnaJ_domain"/>
</dbReference>
<evidence type="ECO:0000259" key="2">
    <source>
        <dbReference type="PROSITE" id="PS50076"/>
    </source>
</evidence>
<dbReference type="Gene3D" id="2.60.260.20">
    <property type="entry name" value="Urease metallochaperone UreE, N-terminal domain"/>
    <property type="match status" value="1"/>
</dbReference>
<dbReference type="GO" id="GO:0051082">
    <property type="term" value="F:unfolded protein binding"/>
    <property type="evidence" value="ECO:0007669"/>
    <property type="project" value="InterPro"/>
</dbReference>
<organism evidence="3">
    <name type="scientific">marine sediment metagenome</name>
    <dbReference type="NCBI Taxonomy" id="412755"/>
    <lineage>
        <taxon>unclassified sequences</taxon>
        <taxon>metagenomes</taxon>
        <taxon>ecological metagenomes</taxon>
    </lineage>
</organism>
<dbReference type="SUPFAM" id="SSF49493">
    <property type="entry name" value="HSP40/DnaJ peptide-binding domain"/>
    <property type="match status" value="1"/>
</dbReference>
<dbReference type="PROSITE" id="PS00636">
    <property type="entry name" value="DNAJ_1"/>
    <property type="match status" value="1"/>
</dbReference>
<dbReference type="AlphaFoldDB" id="X0VB60"/>
<sequence length="255" mass="29294">LFGQMYRGTKDYYSILGVSERASHGEIRHAFRKLAMKYHPDKNLGNEKWAGEKFKGINEAYAVLGDEMKRQEYDRMRQAGFAGYGAQYAGGRYYSQERVFEDAFTNPYLFQELARMFQEAGLRFDERFVDNLFFGGRGFIFTFPGQPSGRDWSTSTAEYRPPLLLRLVGKVIGFTLKRMLGVQELSWQSKGEDLYHEIYLSQEEAASGVDKKIKYKRGREKKKLIVKVPPGVTQGTKVRLRGMGLEGRTPGDLFI</sequence>
<protein>
    <recommendedName>
        <fullName evidence="2">J domain-containing protein</fullName>
    </recommendedName>
</protein>
<dbReference type="PANTHER" id="PTHR43096:SF48">
    <property type="entry name" value="CHAPERONE PROTEIN DNAJ"/>
    <property type="match status" value="1"/>
</dbReference>
<dbReference type="InterPro" id="IPR002939">
    <property type="entry name" value="DnaJ_C"/>
</dbReference>
<dbReference type="CDD" id="cd06257">
    <property type="entry name" value="DnaJ"/>
    <property type="match status" value="1"/>
</dbReference>
<dbReference type="EMBL" id="BARS01039107">
    <property type="protein sequence ID" value="GAG15490.1"/>
    <property type="molecule type" value="Genomic_DNA"/>
</dbReference>
<evidence type="ECO:0000313" key="3">
    <source>
        <dbReference type="EMBL" id="GAG15490.1"/>
    </source>
</evidence>
<evidence type="ECO:0000256" key="1">
    <source>
        <dbReference type="ARBA" id="ARBA00023186"/>
    </source>
</evidence>
<keyword evidence="1" id="KW-0143">Chaperone</keyword>
<dbReference type="Pfam" id="PF00226">
    <property type="entry name" value="DnaJ"/>
    <property type="match status" value="1"/>
</dbReference>
<dbReference type="InterPro" id="IPR036869">
    <property type="entry name" value="J_dom_sf"/>
</dbReference>
<dbReference type="GO" id="GO:0042026">
    <property type="term" value="P:protein refolding"/>
    <property type="evidence" value="ECO:0007669"/>
    <property type="project" value="TreeGrafter"/>
</dbReference>
<proteinExistence type="predicted"/>
<dbReference type="PANTHER" id="PTHR43096">
    <property type="entry name" value="DNAJ HOMOLOG 1, MITOCHONDRIAL-RELATED"/>
    <property type="match status" value="1"/>
</dbReference>
<dbReference type="SMART" id="SM00271">
    <property type="entry name" value="DnaJ"/>
    <property type="match status" value="1"/>
</dbReference>